<evidence type="ECO:0000313" key="3">
    <source>
        <dbReference type="EMBL" id="UXE60363.1"/>
    </source>
</evidence>
<dbReference type="Proteomes" id="UP001065613">
    <property type="component" value="Chromosome"/>
</dbReference>
<keyword evidence="2" id="KW-0472">Membrane</keyword>
<proteinExistence type="predicted"/>
<feature type="compositionally biased region" description="Basic and acidic residues" evidence="1">
    <location>
        <begin position="57"/>
        <end position="72"/>
    </location>
</feature>
<feature type="region of interest" description="Disordered" evidence="1">
    <location>
        <begin position="44"/>
        <end position="78"/>
    </location>
</feature>
<evidence type="ECO:0000256" key="1">
    <source>
        <dbReference type="SAM" id="MobiDB-lite"/>
    </source>
</evidence>
<protein>
    <submittedName>
        <fullName evidence="3">Uncharacterized protein</fullName>
    </submittedName>
</protein>
<name>A0A977KUT6_9CYAN</name>
<gene>
    <name evidence="3" type="ORF">KA717_33120</name>
</gene>
<reference evidence="3" key="1">
    <citation type="submission" date="2021-04" db="EMBL/GenBank/DDBJ databases">
        <title>Genome sequence of Woronichinia naegeliana from Washington state freshwater lake bloom.</title>
        <authorList>
            <person name="Dreher T.W."/>
        </authorList>
    </citation>
    <scope>NUCLEOTIDE SEQUENCE</scope>
    <source>
        <strain evidence="3">WA131</strain>
    </source>
</reference>
<keyword evidence="2" id="KW-1133">Transmembrane helix</keyword>
<dbReference type="AlphaFoldDB" id="A0A977KUT6"/>
<feature type="transmembrane region" description="Helical" evidence="2">
    <location>
        <begin position="6"/>
        <end position="26"/>
    </location>
</feature>
<sequence length="78" mass="8779">MRLVKTLLTIGIIGGVFFVGIGDRFLPKPLSTYSRNTRNSINQKLLSLMPRPNLKRPSAEREKQVEELERNAGQEASP</sequence>
<evidence type="ECO:0000256" key="2">
    <source>
        <dbReference type="SAM" id="Phobius"/>
    </source>
</evidence>
<organism evidence="3">
    <name type="scientific">Woronichinia naegeliana WA131</name>
    <dbReference type="NCBI Taxonomy" id="2824559"/>
    <lineage>
        <taxon>Bacteria</taxon>
        <taxon>Bacillati</taxon>
        <taxon>Cyanobacteriota</taxon>
        <taxon>Cyanophyceae</taxon>
        <taxon>Synechococcales</taxon>
        <taxon>Coelosphaeriaceae</taxon>
        <taxon>Woronichinia</taxon>
    </lineage>
</organism>
<accession>A0A977KUT6</accession>
<dbReference type="KEGG" id="wna:KA717_33120"/>
<keyword evidence="2" id="KW-0812">Transmembrane</keyword>
<dbReference type="EMBL" id="CP073041">
    <property type="protein sequence ID" value="UXE60363.1"/>
    <property type="molecule type" value="Genomic_DNA"/>
</dbReference>